<feature type="region of interest" description="Disordered" evidence="1">
    <location>
        <begin position="351"/>
        <end position="378"/>
    </location>
</feature>
<organism evidence="3 6">
    <name type="scientific">Pseudoduganella albidiflava</name>
    <dbReference type="NCBI Taxonomy" id="321983"/>
    <lineage>
        <taxon>Bacteria</taxon>
        <taxon>Pseudomonadati</taxon>
        <taxon>Pseudomonadota</taxon>
        <taxon>Betaproteobacteria</taxon>
        <taxon>Burkholderiales</taxon>
        <taxon>Oxalobacteraceae</taxon>
        <taxon>Telluria group</taxon>
        <taxon>Pseudoduganella</taxon>
    </lineage>
</organism>
<feature type="compositionally biased region" description="Low complexity" evidence="1">
    <location>
        <begin position="52"/>
        <end position="64"/>
    </location>
</feature>
<feature type="compositionally biased region" description="Low complexity" evidence="1">
    <location>
        <begin position="715"/>
        <end position="729"/>
    </location>
</feature>
<feature type="region of interest" description="Disordered" evidence="1">
    <location>
        <begin position="39"/>
        <end position="104"/>
    </location>
</feature>
<feature type="compositionally biased region" description="Gly residues" evidence="1">
    <location>
        <begin position="390"/>
        <end position="405"/>
    </location>
</feature>
<gene>
    <name evidence="4" type="ORF">EYF70_04765</name>
    <name evidence="3" type="ORF">GCM10007387_38210</name>
</gene>
<feature type="region of interest" description="Disordered" evidence="1">
    <location>
        <begin position="305"/>
        <end position="324"/>
    </location>
</feature>
<dbReference type="AlphaFoldDB" id="A0A411WUC8"/>
<sequence length="943" mass="89119">MRVPPRLIPLMLALAVSQAYAAPTVTGAAGADGTHASLPGTAGSAAGHGEDATATAGAGDPGAVATGGQGGRGGDGAAGAPGQAGGKGGNGGHGGHATASHAVQSSAAQLLASALAAAGRGGDPGIPGEGGAGAARGPQGTGGRGGNATASVTATGSGTITATSAATGGTSGYLAPIGAGERFGSAIANTTVDGGSSATVTADADATAGAQGGGNAAATLHATGYQLSLGSKVTGGSGAYHNGLTGLGGNDGGSATGKISGTAGLGGASALLTLEGGAGGSGANGADVVARNPFDVTTTGRLSLSLSGKGGDAGSANPGATGGRAGNADLELVLDDPSASSLAMRVRATGGAGSLASTTDSGQATRGGHASAKLQGTTKGEIELVANATGGAGGASRSGAAGNGGDALAAASGTTHLPPRWGSRYPGDVSAVAVGGAGGISWSDGVRAGDGGTAQASASVHSRTVYEFDLTEARALATGGAGGKATTLGGIAGNGGAVSLVDSVGGSAASRLELRQEAYGGAGGLHTGGGVGGSGGAALSQLTLADAVTPALTVDVLAHGGHGAGGNGGGAQAILELASTSIGAAVRGNTHAKGGDAGMRALAGDALARSTVRAAGQAESRAYALAGETWNPGAQSAATAFSRAEAGGAATALADADAETEPSNPGIARARAESISTGGSSTAFAKGRGRIFDISAHSQASGSAASRATVEGSRGDATALATSTSTGSGMRVETTAGAKFASRGYFGFEARTSIGSTVAGQAYHTGSFANALPVGAVIPAGAPTVAAALEGQPIAAVGRMLGVSTSPAVPGAHHLTTASFRFDTLAPGALTLGLLDFRSAGIGFTELELIVSNHGSELFSWTFDSLAAAQAFFDDNVLDLGMLGAGSQDILIAADFTFGASGRFDFDYVLGAQGLAPVPEPQVWMLMLLGLTVLLVRARPARR</sequence>
<dbReference type="Proteomes" id="UP000628442">
    <property type="component" value="Unassembled WGS sequence"/>
</dbReference>
<dbReference type="EMBL" id="CP036401">
    <property type="protein sequence ID" value="QBI00239.1"/>
    <property type="molecule type" value="Genomic_DNA"/>
</dbReference>
<feature type="region of interest" description="Disordered" evidence="1">
    <location>
        <begin position="653"/>
        <end position="681"/>
    </location>
</feature>
<keyword evidence="2" id="KW-0732">Signal</keyword>
<dbReference type="Proteomes" id="UP000292307">
    <property type="component" value="Chromosome"/>
</dbReference>
<feature type="compositionally biased region" description="Gly residues" evidence="1">
    <location>
        <begin position="65"/>
        <end position="95"/>
    </location>
</feature>
<evidence type="ECO:0000256" key="2">
    <source>
        <dbReference type="SAM" id="SignalP"/>
    </source>
</evidence>
<feature type="region of interest" description="Disordered" evidence="1">
    <location>
        <begin position="390"/>
        <end position="422"/>
    </location>
</feature>
<dbReference type="EMBL" id="BMWV01000009">
    <property type="protein sequence ID" value="GGY52357.1"/>
    <property type="molecule type" value="Genomic_DNA"/>
</dbReference>
<dbReference type="OrthoDB" id="8758952at2"/>
<feature type="region of interest" description="Disordered" evidence="1">
    <location>
        <begin position="702"/>
        <end position="730"/>
    </location>
</feature>
<reference evidence="3" key="3">
    <citation type="submission" date="2022-12" db="EMBL/GenBank/DDBJ databases">
        <authorList>
            <person name="Sun Q."/>
            <person name="Kim S."/>
        </authorList>
    </citation>
    <scope>NUCLEOTIDE SEQUENCE</scope>
    <source>
        <strain evidence="3">KCTC 12343</strain>
    </source>
</reference>
<keyword evidence="5" id="KW-1185">Reference proteome</keyword>
<evidence type="ECO:0000313" key="4">
    <source>
        <dbReference type="EMBL" id="QBI00239.1"/>
    </source>
</evidence>
<feature type="chain" id="PRO_5043523327" description="PEP-CTERM sorting domain-containing protein" evidence="2">
    <location>
        <begin position="22"/>
        <end position="943"/>
    </location>
</feature>
<feature type="compositionally biased region" description="Polar residues" evidence="1">
    <location>
        <begin position="355"/>
        <end position="364"/>
    </location>
</feature>
<evidence type="ECO:0008006" key="7">
    <source>
        <dbReference type="Google" id="ProtNLM"/>
    </source>
</evidence>
<feature type="region of interest" description="Disordered" evidence="1">
    <location>
        <begin position="121"/>
        <end position="152"/>
    </location>
</feature>
<reference evidence="3" key="1">
    <citation type="journal article" date="2014" name="Int. J. Syst. Evol. Microbiol.">
        <title>Complete genome sequence of Corynebacterium casei LMG S-19264T (=DSM 44701T), isolated from a smear-ripened cheese.</title>
        <authorList>
            <consortium name="US DOE Joint Genome Institute (JGI-PGF)"/>
            <person name="Walter F."/>
            <person name="Albersmeier A."/>
            <person name="Kalinowski J."/>
            <person name="Ruckert C."/>
        </authorList>
    </citation>
    <scope>NUCLEOTIDE SEQUENCE</scope>
    <source>
        <strain evidence="3">KCTC 12343</strain>
    </source>
</reference>
<evidence type="ECO:0000313" key="5">
    <source>
        <dbReference type="Proteomes" id="UP000292307"/>
    </source>
</evidence>
<proteinExistence type="predicted"/>
<evidence type="ECO:0000256" key="1">
    <source>
        <dbReference type="SAM" id="MobiDB-lite"/>
    </source>
</evidence>
<evidence type="ECO:0000313" key="3">
    <source>
        <dbReference type="EMBL" id="GGY52357.1"/>
    </source>
</evidence>
<protein>
    <recommendedName>
        <fullName evidence="7">PEP-CTERM sorting domain-containing protein</fullName>
    </recommendedName>
</protein>
<accession>A0A411WUC8</accession>
<reference evidence="4 5" key="2">
    <citation type="submission" date="2019-02" db="EMBL/GenBank/DDBJ databases">
        <title>Draft Genome Sequences of Six Type Strains of the Genus Massilia.</title>
        <authorList>
            <person name="Miess H."/>
            <person name="Frediansyhah A."/>
            <person name="Gross H."/>
        </authorList>
    </citation>
    <scope>NUCLEOTIDE SEQUENCE [LARGE SCALE GENOMIC DNA]</scope>
    <source>
        <strain evidence="4 5">DSM 17472</strain>
    </source>
</reference>
<dbReference type="RefSeq" id="WP_131144380.1">
    <property type="nucleotide sequence ID" value="NZ_BMWV01000009.1"/>
</dbReference>
<feature type="compositionally biased region" description="Gly residues" evidence="1">
    <location>
        <begin position="121"/>
        <end position="146"/>
    </location>
</feature>
<feature type="signal peptide" evidence="2">
    <location>
        <begin position="1"/>
        <end position="21"/>
    </location>
</feature>
<name>A0A411WUC8_9BURK</name>
<evidence type="ECO:0000313" key="6">
    <source>
        <dbReference type="Proteomes" id="UP000628442"/>
    </source>
</evidence>